<name>A0ABM0P0S7_PRUMU</name>
<proteinExistence type="predicted"/>
<evidence type="ECO:0000313" key="2">
    <source>
        <dbReference type="RefSeq" id="XP_008232751.1"/>
    </source>
</evidence>
<reference evidence="2" key="2">
    <citation type="submission" date="2025-08" db="UniProtKB">
        <authorList>
            <consortium name="RefSeq"/>
        </authorList>
    </citation>
    <scope>IDENTIFICATION</scope>
</reference>
<keyword evidence="1" id="KW-1185">Reference proteome</keyword>
<sequence length="102" mass="11557">MSPNLVTLMPTRYFCILERFEAGFAGLVFFKCSAIQGSLVEGLERSESRGRDEGKGKGIPFQISDNVEKFAADLLCCHLTQQRRIQLRSPKTKLEHVCWYAS</sequence>
<evidence type="ECO:0000313" key="1">
    <source>
        <dbReference type="Proteomes" id="UP000694861"/>
    </source>
</evidence>
<dbReference type="Proteomes" id="UP000694861">
    <property type="component" value="Linkage group LG5"/>
</dbReference>
<dbReference type="RefSeq" id="XP_008232751.1">
    <property type="nucleotide sequence ID" value="XM_008234529.1"/>
</dbReference>
<dbReference type="GeneID" id="103331859"/>
<reference evidence="1" key="1">
    <citation type="journal article" date="2012" name="Nat. Commun.">
        <title>The genome of Prunus mume.</title>
        <authorList>
            <person name="Zhang Q."/>
            <person name="Chen W."/>
            <person name="Sun L."/>
            <person name="Zhao F."/>
            <person name="Huang B."/>
            <person name="Yang W."/>
            <person name="Tao Y."/>
            <person name="Wang J."/>
            <person name="Yuan Z."/>
            <person name="Fan G."/>
            <person name="Xing Z."/>
            <person name="Han C."/>
            <person name="Pan H."/>
            <person name="Zhong X."/>
            <person name="Shi W."/>
            <person name="Liang X."/>
            <person name="Du D."/>
            <person name="Sun F."/>
            <person name="Xu Z."/>
            <person name="Hao R."/>
            <person name="Lv T."/>
            <person name="Lv Y."/>
            <person name="Zheng Z."/>
            <person name="Sun M."/>
            <person name="Luo L."/>
            <person name="Cai M."/>
            <person name="Gao Y."/>
            <person name="Wang J."/>
            <person name="Yin Y."/>
            <person name="Xu X."/>
            <person name="Cheng T."/>
            <person name="Wang J."/>
        </authorList>
    </citation>
    <scope>NUCLEOTIDE SEQUENCE [LARGE SCALE GENOMIC DNA]</scope>
</reference>
<gene>
    <name evidence="2" type="primary">LOC103331859</name>
</gene>
<organism evidence="1 2">
    <name type="scientific">Prunus mume</name>
    <name type="common">Japanese apricot</name>
    <name type="synonym">Armeniaca mume</name>
    <dbReference type="NCBI Taxonomy" id="102107"/>
    <lineage>
        <taxon>Eukaryota</taxon>
        <taxon>Viridiplantae</taxon>
        <taxon>Streptophyta</taxon>
        <taxon>Embryophyta</taxon>
        <taxon>Tracheophyta</taxon>
        <taxon>Spermatophyta</taxon>
        <taxon>Magnoliopsida</taxon>
        <taxon>eudicotyledons</taxon>
        <taxon>Gunneridae</taxon>
        <taxon>Pentapetalae</taxon>
        <taxon>rosids</taxon>
        <taxon>fabids</taxon>
        <taxon>Rosales</taxon>
        <taxon>Rosaceae</taxon>
        <taxon>Amygdaloideae</taxon>
        <taxon>Amygdaleae</taxon>
        <taxon>Prunus</taxon>
    </lineage>
</organism>
<protein>
    <submittedName>
        <fullName evidence="2">Uncharacterized protein LOC103331859</fullName>
    </submittedName>
</protein>
<accession>A0ABM0P0S7</accession>